<gene>
    <name evidence="1" type="ORF">GCM10008938_37830</name>
</gene>
<dbReference type="Proteomes" id="UP000632222">
    <property type="component" value="Unassembled WGS sequence"/>
</dbReference>
<sequence>MLGGGGQGVVSGGKDVAGKRGVDFCAGEGGSDGELCVELMEGLA</sequence>
<evidence type="ECO:0000313" key="1">
    <source>
        <dbReference type="EMBL" id="GGJ48253.1"/>
    </source>
</evidence>
<comment type="caution">
    <text evidence="1">The sequence shown here is derived from an EMBL/GenBank/DDBJ whole genome shotgun (WGS) entry which is preliminary data.</text>
</comment>
<dbReference type="EMBL" id="BMOD01000018">
    <property type="protein sequence ID" value="GGJ48253.1"/>
    <property type="molecule type" value="Genomic_DNA"/>
</dbReference>
<proteinExistence type="predicted"/>
<reference evidence="2" key="1">
    <citation type="journal article" date="2019" name="Int. J. Syst. Evol. Microbiol.">
        <title>The Global Catalogue of Microorganisms (GCM) 10K type strain sequencing project: providing services to taxonomists for standard genome sequencing and annotation.</title>
        <authorList>
            <consortium name="The Broad Institute Genomics Platform"/>
            <consortium name="The Broad Institute Genome Sequencing Center for Infectious Disease"/>
            <person name="Wu L."/>
            <person name="Ma J."/>
        </authorList>
    </citation>
    <scope>NUCLEOTIDE SEQUENCE [LARGE SCALE GENOMIC DNA]</scope>
    <source>
        <strain evidence="2">JCM 14370</strain>
    </source>
</reference>
<evidence type="ECO:0000313" key="2">
    <source>
        <dbReference type="Proteomes" id="UP000632222"/>
    </source>
</evidence>
<organism evidence="1 2">
    <name type="scientific">Deinococcus roseus</name>
    <dbReference type="NCBI Taxonomy" id="392414"/>
    <lineage>
        <taxon>Bacteria</taxon>
        <taxon>Thermotogati</taxon>
        <taxon>Deinococcota</taxon>
        <taxon>Deinococci</taxon>
        <taxon>Deinococcales</taxon>
        <taxon>Deinococcaceae</taxon>
        <taxon>Deinococcus</taxon>
    </lineage>
</organism>
<name>A0ABQ2D6Y7_9DEIO</name>
<protein>
    <submittedName>
        <fullName evidence="1">Uncharacterized protein</fullName>
    </submittedName>
</protein>
<keyword evidence="2" id="KW-1185">Reference proteome</keyword>
<accession>A0ABQ2D6Y7</accession>